<keyword evidence="2" id="KW-1185">Reference proteome</keyword>
<protein>
    <submittedName>
        <fullName evidence="1">Uncharacterized protein</fullName>
    </submittedName>
</protein>
<reference evidence="1 2" key="1">
    <citation type="journal article" date="2022" name="bioRxiv">
        <title>The genome of the oomycete Peronosclerospora sorghi, a cosmopolitan pathogen of maize and sorghum, is inflated with dispersed pseudogenes.</title>
        <authorList>
            <person name="Fletcher K."/>
            <person name="Martin F."/>
            <person name="Isakeit T."/>
            <person name="Cavanaugh K."/>
            <person name="Magill C."/>
            <person name="Michelmore R."/>
        </authorList>
    </citation>
    <scope>NUCLEOTIDE SEQUENCE [LARGE SCALE GENOMIC DNA]</scope>
    <source>
        <strain evidence="1">P6</strain>
    </source>
</reference>
<name>A0ACC0W1Q4_9STRA</name>
<dbReference type="Proteomes" id="UP001163321">
    <property type="component" value="Chromosome 5"/>
</dbReference>
<dbReference type="EMBL" id="CM047584">
    <property type="protein sequence ID" value="KAI9911646.1"/>
    <property type="molecule type" value="Genomic_DNA"/>
</dbReference>
<evidence type="ECO:0000313" key="1">
    <source>
        <dbReference type="EMBL" id="KAI9911646.1"/>
    </source>
</evidence>
<proteinExistence type="predicted"/>
<accession>A0ACC0W1Q4</accession>
<gene>
    <name evidence="1" type="ORF">PsorP6_009839</name>
</gene>
<evidence type="ECO:0000313" key="2">
    <source>
        <dbReference type="Proteomes" id="UP001163321"/>
    </source>
</evidence>
<sequence length="70" mass="7633">MRVERRAVCISKLCSNPIRKIVDNIKKPSTATKTLIPLSLGDPTVFGNLHCPDVLVHAIVRNAGSMQHNG</sequence>
<organism evidence="1 2">
    <name type="scientific">Peronosclerospora sorghi</name>
    <dbReference type="NCBI Taxonomy" id="230839"/>
    <lineage>
        <taxon>Eukaryota</taxon>
        <taxon>Sar</taxon>
        <taxon>Stramenopiles</taxon>
        <taxon>Oomycota</taxon>
        <taxon>Peronosporomycetes</taxon>
        <taxon>Peronosporales</taxon>
        <taxon>Peronosporaceae</taxon>
        <taxon>Peronosclerospora</taxon>
    </lineage>
</organism>
<comment type="caution">
    <text evidence="1">The sequence shown here is derived from an EMBL/GenBank/DDBJ whole genome shotgun (WGS) entry which is preliminary data.</text>
</comment>